<dbReference type="KEGG" id="mtp:Mthe_1694"/>
<name>A0B9T6_METTP</name>
<evidence type="ECO:0000313" key="2">
    <source>
        <dbReference type="Proteomes" id="UP000000674"/>
    </source>
</evidence>
<dbReference type="RefSeq" id="WP_011696838.1">
    <property type="nucleotide sequence ID" value="NC_008553.1"/>
</dbReference>
<dbReference type="EMBL" id="CP000477">
    <property type="protein sequence ID" value="ABK15460.1"/>
    <property type="molecule type" value="Genomic_DNA"/>
</dbReference>
<reference evidence="1 2" key="1">
    <citation type="submission" date="2006-10" db="EMBL/GenBank/DDBJ databases">
        <title>Complete sequence of Methanosaeta thermophila PT.</title>
        <authorList>
            <consortium name="US DOE Joint Genome Institute"/>
            <person name="Copeland A."/>
            <person name="Lucas S."/>
            <person name="Lapidus A."/>
            <person name="Barry K."/>
            <person name="Detter J.C."/>
            <person name="Glavina del Rio T."/>
            <person name="Hammon N."/>
            <person name="Israni S."/>
            <person name="Pitluck S."/>
            <person name="Chain P."/>
            <person name="Malfatti S."/>
            <person name="Shin M."/>
            <person name="Vergez L."/>
            <person name="Schmutz J."/>
            <person name="Larimer F."/>
            <person name="Land M."/>
            <person name="Hauser L."/>
            <person name="Kyrpides N."/>
            <person name="Kim E."/>
            <person name="Smith K.S."/>
            <person name="Ingram-Smith C."/>
            <person name="Richardson P."/>
        </authorList>
    </citation>
    <scope>NUCLEOTIDE SEQUENCE [LARGE SCALE GENOMIC DNA]</scope>
    <source>
        <strain evidence="2">DSM 6194 / JCM 14653 / NBRC 101360 / PT</strain>
    </source>
</reference>
<evidence type="ECO:0008006" key="3">
    <source>
        <dbReference type="Google" id="ProtNLM"/>
    </source>
</evidence>
<keyword evidence="2" id="KW-1185">Reference proteome</keyword>
<sequence length="168" mass="19108">MTEVDSDVDSDVFSNICSSCGGICCIDARPPLTEKRAEILISAGLRPDDIEHAGYKRLRARDDGSCVLLENGRCRLHHLKPETCSAGPFTFDMMDGRVEIYLKRESICPLAGYLLRDREAYERQLKLAVEKILDLIENMREDELAAVLKIEEPETFKVMEISYDRHRA</sequence>
<dbReference type="Proteomes" id="UP000000674">
    <property type="component" value="Chromosome"/>
</dbReference>
<dbReference type="HOGENOM" id="CLU_1673885_0_0_2"/>
<protein>
    <recommendedName>
        <fullName evidence="3">YkgJ family cysteine cluster protein</fullName>
    </recommendedName>
</protein>
<dbReference type="AlphaFoldDB" id="A0B9T6"/>
<accession>A0B9T6</accession>
<dbReference type="STRING" id="349307.Mthe_1694"/>
<gene>
    <name evidence="1" type="ordered locus">Mthe_1694</name>
</gene>
<organism evidence="1 2">
    <name type="scientific">Methanothrix thermoacetophila (strain DSM 6194 / JCM 14653 / NBRC 101360 / PT)</name>
    <name type="common">Methanosaeta thermophila</name>
    <dbReference type="NCBI Taxonomy" id="349307"/>
    <lineage>
        <taxon>Archaea</taxon>
        <taxon>Methanobacteriati</taxon>
        <taxon>Methanobacteriota</taxon>
        <taxon>Stenosarchaea group</taxon>
        <taxon>Methanomicrobia</taxon>
        <taxon>Methanotrichales</taxon>
        <taxon>Methanotrichaceae</taxon>
        <taxon>Methanothrix</taxon>
    </lineage>
</organism>
<dbReference type="Pfam" id="PF03692">
    <property type="entry name" value="CxxCxxCC"/>
    <property type="match status" value="1"/>
</dbReference>
<proteinExistence type="predicted"/>
<dbReference type="InterPro" id="IPR005358">
    <property type="entry name" value="Puta_zinc/iron-chelating_dom"/>
</dbReference>
<dbReference type="GeneID" id="4463446"/>
<evidence type="ECO:0000313" key="1">
    <source>
        <dbReference type="EMBL" id="ABK15460.1"/>
    </source>
</evidence>